<dbReference type="STRING" id="1280837.A0A316V4M5"/>
<feature type="compositionally biased region" description="Basic and acidic residues" evidence="5">
    <location>
        <begin position="75"/>
        <end position="88"/>
    </location>
</feature>
<dbReference type="GO" id="GO:0006367">
    <property type="term" value="P:transcription initiation at RNA polymerase II promoter"/>
    <property type="evidence" value="ECO:0007669"/>
    <property type="project" value="InterPro"/>
</dbReference>
<evidence type="ECO:0000313" key="6">
    <source>
        <dbReference type="EMBL" id="PWN32497.1"/>
    </source>
</evidence>
<dbReference type="AlphaFoldDB" id="A0A316V4M5"/>
<dbReference type="SUPFAM" id="SSF50784">
    <property type="entry name" value="Transcription factor IIA (TFIIA), beta-barrel domain"/>
    <property type="match status" value="1"/>
</dbReference>
<dbReference type="Proteomes" id="UP000245771">
    <property type="component" value="Unassembled WGS sequence"/>
</dbReference>
<dbReference type="Gene3D" id="2.30.18.10">
    <property type="entry name" value="Transcription factor IIA (TFIIA), beta-barrel domain"/>
    <property type="match status" value="1"/>
</dbReference>
<name>A0A316V4M5_9BASI</name>
<dbReference type="GO" id="GO:0005672">
    <property type="term" value="C:transcription factor TFIIA complex"/>
    <property type="evidence" value="ECO:0007669"/>
    <property type="project" value="InterPro"/>
</dbReference>
<evidence type="ECO:0000256" key="3">
    <source>
        <dbReference type="ARBA" id="ARBA00023163"/>
    </source>
</evidence>
<dbReference type="PANTHER" id="PTHR12694:SF8">
    <property type="entry name" value="TRANSCRIPTION INITIATION FACTOR IIA SUBUNIT 1"/>
    <property type="match status" value="1"/>
</dbReference>
<feature type="compositionally biased region" description="Acidic residues" evidence="5">
    <location>
        <begin position="154"/>
        <end position="176"/>
    </location>
</feature>
<feature type="region of interest" description="Disordered" evidence="5">
    <location>
        <begin position="39"/>
        <end position="176"/>
    </location>
</feature>
<gene>
    <name evidence="6" type="ORF">FA14DRAFT_161907</name>
</gene>
<dbReference type="PANTHER" id="PTHR12694">
    <property type="entry name" value="TRANSCRIPTION INITIATION FACTOR IIA SUBUNIT 1"/>
    <property type="match status" value="1"/>
</dbReference>
<dbReference type="SUPFAM" id="SSF47396">
    <property type="entry name" value="Transcription factor IIA (TFIIA), alpha-helical domain"/>
    <property type="match status" value="1"/>
</dbReference>
<dbReference type="CDD" id="cd07976">
    <property type="entry name" value="TFIIA_alpha_beta_like"/>
    <property type="match status" value="1"/>
</dbReference>
<evidence type="ECO:0000313" key="7">
    <source>
        <dbReference type="Proteomes" id="UP000245771"/>
    </source>
</evidence>
<evidence type="ECO:0000256" key="2">
    <source>
        <dbReference type="ARBA" id="ARBA00010059"/>
    </source>
</evidence>
<dbReference type="GeneID" id="37021118"/>
<accession>A0A316V4M5</accession>
<dbReference type="OrthoDB" id="6275927at2759"/>
<dbReference type="InterPro" id="IPR009088">
    <property type="entry name" value="TFIIA_b-brl"/>
</dbReference>
<dbReference type="InterPro" id="IPR004855">
    <property type="entry name" value="TFIIA_asu/bsu"/>
</dbReference>
<dbReference type="Gene3D" id="1.10.287.100">
    <property type="match status" value="1"/>
</dbReference>
<sequence length="224" mass="24446">MIIDDVIANVRQDFEDMGIEKEVLDELQRSWEQKIVSTGVADFEGAAPIQPKSRKQKEGSSTTTGESSSQATKGENGENKDVIVKKEDDEGNSNKVARTNGSSNVHSENAKGEQQATFANGSNPHQSANINGLLDDTGAGSSNSANKRKRPAADDNEIGSDLDDSDEDEMEGNVDADGNEDMILCLYDKVQRVRNKWKCVLRDGVASIDGRDYVFSKLSSELEW</sequence>
<keyword evidence="7" id="KW-1185">Reference proteome</keyword>
<dbReference type="FunCoup" id="A0A316V4M5">
    <property type="interactions" value="381"/>
</dbReference>
<keyword evidence="3" id="KW-0804">Transcription</keyword>
<reference evidence="6 7" key="1">
    <citation type="journal article" date="2018" name="Mol. Biol. Evol.">
        <title>Broad Genomic Sampling Reveals a Smut Pathogenic Ancestry of the Fungal Clade Ustilaginomycotina.</title>
        <authorList>
            <person name="Kijpornyongpan T."/>
            <person name="Mondo S.J."/>
            <person name="Barry K."/>
            <person name="Sandor L."/>
            <person name="Lee J."/>
            <person name="Lipzen A."/>
            <person name="Pangilinan J."/>
            <person name="LaButti K."/>
            <person name="Hainaut M."/>
            <person name="Henrissat B."/>
            <person name="Grigoriev I.V."/>
            <person name="Spatafora J.W."/>
            <person name="Aime M.C."/>
        </authorList>
    </citation>
    <scope>NUCLEOTIDE SEQUENCE [LARGE SCALE GENOMIC DNA]</scope>
    <source>
        <strain evidence="6 7">MCA 3882</strain>
    </source>
</reference>
<keyword evidence="4" id="KW-0539">Nucleus</keyword>
<dbReference type="SMART" id="SM01371">
    <property type="entry name" value="TFIIA"/>
    <property type="match status" value="1"/>
</dbReference>
<dbReference type="EMBL" id="KZ819605">
    <property type="protein sequence ID" value="PWN32497.1"/>
    <property type="molecule type" value="Genomic_DNA"/>
</dbReference>
<evidence type="ECO:0000256" key="5">
    <source>
        <dbReference type="SAM" id="MobiDB-lite"/>
    </source>
</evidence>
<feature type="compositionally biased region" description="Low complexity" evidence="5">
    <location>
        <begin position="59"/>
        <end position="69"/>
    </location>
</feature>
<dbReference type="InParanoid" id="A0A316V4M5"/>
<feature type="compositionally biased region" description="Polar residues" evidence="5">
    <location>
        <begin position="93"/>
        <end position="130"/>
    </location>
</feature>
<evidence type="ECO:0000256" key="4">
    <source>
        <dbReference type="ARBA" id="ARBA00023242"/>
    </source>
</evidence>
<dbReference type="RefSeq" id="XP_025352799.1">
    <property type="nucleotide sequence ID" value="XM_025499337.1"/>
</dbReference>
<organism evidence="6 7">
    <name type="scientific">Meira miltonrushii</name>
    <dbReference type="NCBI Taxonomy" id="1280837"/>
    <lineage>
        <taxon>Eukaryota</taxon>
        <taxon>Fungi</taxon>
        <taxon>Dikarya</taxon>
        <taxon>Basidiomycota</taxon>
        <taxon>Ustilaginomycotina</taxon>
        <taxon>Exobasidiomycetes</taxon>
        <taxon>Exobasidiales</taxon>
        <taxon>Brachybasidiaceae</taxon>
        <taxon>Meira</taxon>
    </lineage>
</organism>
<comment type="subcellular location">
    <subcellularLocation>
        <location evidence="1">Nucleus</location>
    </subcellularLocation>
</comment>
<proteinExistence type="inferred from homology"/>
<evidence type="ECO:0000256" key="1">
    <source>
        <dbReference type="ARBA" id="ARBA00004123"/>
    </source>
</evidence>
<dbReference type="Pfam" id="PF03153">
    <property type="entry name" value="TFIIA"/>
    <property type="match status" value="1"/>
</dbReference>
<protein>
    <submittedName>
        <fullName evidence="6">TFIIA-domain-containing protein</fullName>
    </submittedName>
</protein>
<comment type="similarity">
    <text evidence="2">Belongs to the TFIIA subunit 1 family.</text>
</comment>